<proteinExistence type="predicted"/>
<dbReference type="EMBL" id="CP012850">
    <property type="protein sequence ID" value="ALI37880.1"/>
    <property type="molecule type" value="Genomic_DNA"/>
</dbReference>
<evidence type="ECO:0000313" key="3">
    <source>
        <dbReference type="Proteomes" id="UP000058925"/>
    </source>
</evidence>
<sequence>MNYHGLAMITIVASIGLLMTAMISTGFSSVSAAKQDNPNGFGKGASELGKSGQMGEHASEQDEPRLGIGNVGNAICGEKLKPGELAGVLNGGGCP</sequence>
<dbReference type="Proteomes" id="UP000058925">
    <property type="component" value="Chromosome"/>
</dbReference>
<evidence type="ECO:0000256" key="1">
    <source>
        <dbReference type="SAM" id="MobiDB-lite"/>
    </source>
</evidence>
<dbReference type="RefSeq" id="WP_196816862.1">
    <property type="nucleotide sequence ID" value="NZ_CP012850.1"/>
</dbReference>
<dbReference type="KEGG" id="taa:NMY3_03698"/>
<dbReference type="AlphaFoldDB" id="A0A654M443"/>
<dbReference type="GeneID" id="60423492"/>
<reference evidence="3" key="1">
    <citation type="submission" date="2015-10" db="EMBL/GenBank/DDBJ databases">
        <title>Niche specialization of a soil ammonia-oxidizing archaeon, Candidatus Nitrosocosmicus oleophilus.</title>
        <authorList>
            <person name="Jung M.-Y."/>
            <person name="Rhee S.-K."/>
        </authorList>
    </citation>
    <scope>NUCLEOTIDE SEQUENCE [LARGE SCALE GENOMIC DNA]</scope>
    <source>
        <strain evidence="3">MY3</strain>
    </source>
</reference>
<evidence type="ECO:0000313" key="2">
    <source>
        <dbReference type="EMBL" id="ALI37880.1"/>
    </source>
</evidence>
<name>A0A654M443_9ARCH</name>
<protein>
    <submittedName>
        <fullName evidence="2">Uncharacterized protein</fullName>
    </submittedName>
</protein>
<organism evidence="2 3">
    <name type="scientific">Candidatus Nitrosocosmicus oleophilus</name>
    <dbReference type="NCBI Taxonomy" id="1353260"/>
    <lineage>
        <taxon>Archaea</taxon>
        <taxon>Nitrososphaerota</taxon>
        <taxon>Nitrososphaeria</taxon>
        <taxon>Nitrososphaerales</taxon>
        <taxon>Nitrososphaeraceae</taxon>
        <taxon>Candidatus Nitrosocosmicus</taxon>
    </lineage>
</organism>
<feature type="region of interest" description="Disordered" evidence="1">
    <location>
        <begin position="34"/>
        <end position="67"/>
    </location>
</feature>
<accession>A0A654M443</accession>
<keyword evidence="3" id="KW-1185">Reference proteome</keyword>
<gene>
    <name evidence="2" type="ORF">NMY3_03698</name>
</gene>